<dbReference type="PANTHER" id="PTHR43441">
    <property type="entry name" value="RIBOSOMAL-PROTEIN-SERINE ACETYLTRANSFERASE"/>
    <property type="match status" value="1"/>
</dbReference>
<accession>A0AAU8JQD7</accession>
<organism evidence="2">
    <name type="scientific">Kitasatospora camelliae</name>
    <dbReference type="NCBI Taxonomy" id="3156397"/>
    <lineage>
        <taxon>Bacteria</taxon>
        <taxon>Bacillati</taxon>
        <taxon>Actinomycetota</taxon>
        <taxon>Actinomycetes</taxon>
        <taxon>Kitasatosporales</taxon>
        <taxon>Streptomycetaceae</taxon>
        <taxon>Kitasatospora</taxon>
    </lineage>
</organism>
<proteinExistence type="predicted"/>
<dbReference type="RefSeq" id="WP_354638442.1">
    <property type="nucleotide sequence ID" value="NZ_CP159872.1"/>
</dbReference>
<reference evidence="2" key="1">
    <citation type="submission" date="2024-06" db="EMBL/GenBank/DDBJ databases">
        <title>The genome sequences of Kitasatospora sp. strain HUAS MG31.</title>
        <authorList>
            <person name="Mo P."/>
        </authorList>
    </citation>
    <scope>NUCLEOTIDE SEQUENCE</scope>
    <source>
        <strain evidence="2">HUAS MG31</strain>
    </source>
</reference>
<dbReference type="EC" id="2.-.-.-" evidence="2"/>
<dbReference type="AlphaFoldDB" id="A0AAU8JQD7"/>
<evidence type="ECO:0000313" key="2">
    <source>
        <dbReference type="EMBL" id="XCM78502.1"/>
    </source>
</evidence>
<dbReference type="InterPro" id="IPR051908">
    <property type="entry name" value="Ribosomal_N-acetyltransferase"/>
</dbReference>
<name>A0AAU8JQD7_9ACTN</name>
<keyword evidence="2" id="KW-0808">Transferase</keyword>
<dbReference type="Gene3D" id="3.40.630.30">
    <property type="match status" value="1"/>
</dbReference>
<dbReference type="EMBL" id="CP159872">
    <property type="protein sequence ID" value="XCM78502.1"/>
    <property type="molecule type" value="Genomic_DNA"/>
</dbReference>
<gene>
    <name evidence="2" type="ORF">ABWK59_05965</name>
</gene>
<dbReference type="SUPFAM" id="SSF55729">
    <property type="entry name" value="Acyl-CoA N-acyltransferases (Nat)"/>
    <property type="match status" value="1"/>
</dbReference>
<sequence>MNDLPEDVDCFSIEELATGELAGESVLWGVDTHNRSAHIGLALRPGHRGRGLAVDALRAMCEYGFAVRGLQRLQIETLGENAPMIGAARRAGFTPEGTLRRAAWVYGRFLDEVVLGLLAEEWRAAQAG</sequence>
<dbReference type="GO" id="GO:1990189">
    <property type="term" value="F:protein N-terminal-serine acetyltransferase activity"/>
    <property type="evidence" value="ECO:0007669"/>
    <property type="project" value="TreeGrafter"/>
</dbReference>
<dbReference type="GO" id="GO:0008999">
    <property type="term" value="F:protein-N-terminal-alanine acetyltransferase activity"/>
    <property type="evidence" value="ECO:0007669"/>
    <property type="project" value="TreeGrafter"/>
</dbReference>
<feature type="domain" description="N-acetyltransferase" evidence="1">
    <location>
        <begin position="1"/>
        <end position="120"/>
    </location>
</feature>
<dbReference type="Pfam" id="PF13302">
    <property type="entry name" value="Acetyltransf_3"/>
    <property type="match status" value="1"/>
</dbReference>
<protein>
    <submittedName>
        <fullName evidence="2">GNAT family protein</fullName>
        <ecNumber evidence="2">2.-.-.-</ecNumber>
    </submittedName>
</protein>
<evidence type="ECO:0000259" key="1">
    <source>
        <dbReference type="PROSITE" id="PS51186"/>
    </source>
</evidence>
<dbReference type="KEGG" id="kcm:ABWK59_05965"/>
<dbReference type="GO" id="GO:0005737">
    <property type="term" value="C:cytoplasm"/>
    <property type="evidence" value="ECO:0007669"/>
    <property type="project" value="TreeGrafter"/>
</dbReference>
<dbReference type="PANTHER" id="PTHR43441:SF11">
    <property type="entry name" value="RIBOSOMAL-PROTEIN-SERINE ACETYLTRANSFERASE"/>
    <property type="match status" value="1"/>
</dbReference>
<dbReference type="InterPro" id="IPR000182">
    <property type="entry name" value="GNAT_dom"/>
</dbReference>
<dbReference type="PROSITE" id="PS51186">
    <property type="entry name" value="GNAT"/>
    <property type="match status" value="1"/>
</dbReference>
<dbReference type="InterPro" id="IPR016181">
    <property type="entry name" value="Acyl_CoA_acyltransferase"/>
</dbReference>